<proteinExistence type="inferred from homology"/>
<keyword evidence="4" id="KW-1003">Cell membrane</keyword>
<dbReference type="RefSeq" id="WP_390327643.1">
    <property type="nucleotide sequence ID" value="NZ_JBHRTP010000031.1"/>
</dbReference>
<dbReference type="SUPFAM" id="SSF81342">
    <property type="entry name" value="Transmembrane di-heme cytochromes"/>
    <property type="match status" value="1"/>
</dbReference>
<evidence type="ECO:0000256" key="13">
    <source>
        <dbReference type="SAM" id="Phobius"/>
    </source>
</evidence>
<evidence type="ECO:0000256" key="9">
    <source>
        <dbReference type="ARBA" id="ARBA00022989"/>
    </source>
</evidence>
<dbReference type="Pfam" id="PF01292">
    <property type="entry name" value="Ni_hydr_CYTB"/>
    <property type="match status" value="1"/>
</dbReference>
<keyword evidence="3" id="KW-0813">Transport</keyword>
<keyword evidence="6 13" id="KW-0812">Transmembrane</keyword>
<evidence type="ECO:0000313" key="15">
    <source>
        <dbReference type="EMBL" id="MFC3108367.1"/>
    </source>
</evidence>
<keyword evidence="9 13" id="KW-1133">Transmembrane helix</keyword>
<comment type="subcellular location">
    <subcellularLocation>
        <location evidence="2">Cell membrane</location>
        <topology evidence="2">Multi-pass membrane protein</topology>
    </subcellularLocation>
</comment>
<comment type="similarity">
    <text evidence="12">Belongs to the cytochrome b561 family.</text>
</comment>
<sequence>MSTLPLAEGKRGERYALPAIGLHWVIAVLIIGMLFLGYYMVGIPKGTPDRALYFNLHKSFGVLAGVLILMRLGWRLTHAAPPMPNGMPHWSTRAARWSHRLQYLCMVLQPATGYLSSSFNKYGVKFFGFALPNWAWEDRQLRDLFMGFHQIIAVVFAALIALHVLAAFKHLLVDRDRVFSRMLP</sequence>
<keyword evidence="16" id="KW-1185">Reference proteome</keyword>
<feature type="domain" description="Cytochrome b561 bacterial/Ni-hydrogenase" evidence="14">
    <location>
        <begin position="14"/>
        <end position="184"/>
    </location>
</feature>
<protein>
    <submittedName>
        <fullName evidence="15">Cytochrome b</fullName>
    </submittedName>
</protein>
<keyword evidence="5" id="KW-0349">Heme</keyword>
<dbReference type="InterPro" id="IPR011577">
    <property type="entry name" value="Cyt_b561_bac/Ni-Hgenase"/>
</dbReference>
<gene>
    <name evidence="15" type="ORF">ACFOFO_10400</name>
</gene>
<evidence type="ECO:0000256" key="1">
    <source>
        <dbReference type="ARBA" id="ARBA00001970"/>
    </source>
</evidence>
<evidence type="ECO:0000256" key="7">
    <source>
        <dbReference type="ARBA" id="ARBA00022723"/>
    </source>
</evidence>
<evidence type="ECO:0000256" key="3">
    <source>
        <dbReference type="ARBA" id="ARBA00022448"/>
    </source>
</evidence>
<dbReference type="Proteomes" id="UP001595530">
    <property type="component" value="Unassembled WGS sequence"/>
</dbReference>
<accession>A0ABV7EZZ4</accession>
<evidence type="ECO:0000259" key="14">
    <source>
        <dbReference type="Pfam" id="PF01292"/>
    </source>
</evidence>
<organism evidence="15 16">
    <name type="scientific">Undibacterium arcticum</name>
    <dbReference type="NCBI Taxonomy" id="1762892"/>
    <lineage>
        <taxon>Bacteria</taxon>
        <taxon>Pseudomonadati</taxon>
        <taxon>Pseudomonadota</taxon>
        <taxon>Betaproteobacteria</taxon>
        <taxon>Burkholderiales</taxon>
        <taxon>Oxalobacteraceae</taxon>
        <taxon>Undibacterium</taxon>
    </lineage>
</organism>
<dbReference type="EMBL" id="JBHRTP010000031">
    <property type="protein sequence ID" value="MFC3108367.1"/>
    <property type="molecule type" value="Genomic_DNA"/>
</dbReference>
<reference evidence="16" key="1">
    <citation type="journal article" date="2019" name="Int. J. Syst. Evol. Microbiol.">
        <title>The Global Catalogue of Microorganisms (GCM) 10K type strain sequencing project: providing services to taxonomists for standard genome sequencing and annotation.</title>
        <authorList>
            <consortium name="The Broad Institute Genomics Platform"/>
            <consortium name="The Broad Institute Genome Sequencing Center for Infectious Disease"/>
            <person name="Wu L."/>
            <person name="Ma J."/>
        </authorList>
    </citation>
    <scope>NUCLEOTIDE SEQUENCE [LARGE SCALE GENOMIC DNA]</scope>
    <source>
        <strain evidence="16">KCTC 42986</strain>
    </source>
</reference>
<comment type="cofactor">
    <cofactor evidence="1">
        <name>heme b</name>
        <dbReference type="ChEBI" id="CHEBI:60344"/>
    </cofactor>
</comment>
<name>A0ABV7EZZ4_9BURK</name>
<feature type="transmembrane region" description="Helical" evidence="13">
    <location>
        <begin position="53"/>
        <end position="74"/>
    </location>
</feature>
<evidence type="ECO:0000256" key="11">
    <source>
        <dbReference type="ARBA" id="ARBA00023136"/>
    </source>
</evidence>
<keyword evidence="10" id="KW-0408">Iron</keyword>
<evidence type="ECO:0000256" key="10">
    <source>
        <dbReference type="ARBA" id="ARBA00023004"/>
    </source>
</evidence>
<evidence type="ECO:0000256" key="4">
    <source>
        <dbReference type="ARBA" id="ARBA00022475"/>
    </source>
</evidence>
<dbReference type="InterPro" id="IPR052168">
    <property type="entry name" value="Cytochrome_b561_oxidase"/>
</dbReference>
<feature type="transmembrane region" description="Helical" evidence="13">
    <location>
        <begin position="151"/>
        <end position="172"/>
    </location>
</feature>
<evidence type="ECO:0000256" key="8">
    <source>
        <dbReference type="ARBA" id="ARBA00022982"/>
    </source>
</evidence>
<feature type="transmembrane region" description="Helical" evidence="13">
    <location>
        <begin position="20"/>
        <end position="41"/>
    </location>
</feature>
<dbReference type="PANTHER" id="PTHR30529">
    <property type="entry name" value="CYTOCHROME B561"/>
    <property type="match status" value="1"/>
</dbReference>
<keyword evidence="8" id="KW-0249">Electron transport</keyword>
<dbReference type="Gene3D" id="1.20.950.20">
    <property type="entry name" value="Transmembrane di-heme cytochromes, Chain C"/>
    <property type="match status" value="1"/>
</dbReference>
<evidence type="ECO:0000256" key="6">
    <source>
        <dbReference type="ARBA" id="ARBA00022692"/>
    </source>
</evidence>
<comment type="caution">
    <text evidence="15">The sequence shown here is derived from an EMBL/GenBank/DDBJ whole genome shotgun (WGS) entry which is preliminary data.</text>
</comment>
<evidence type="ECO:0000256" key="5">
    <source>
        <dbReference type="ARBA" id="ARBA00022617"/>
    </source>
</evidence>
<evidence type="ECO:0000256" key="2">
    <source>
        <dbReference type="ARBA" id="ARBA00004651"/>
    </source>
</evidence>
<evidence type="ECO:0000256" key="12">
    <source>
        <dbReference type="ARBA" id="ARBA00037975"/>
    </source>
</evidence>
<evidence type="ECO:0000313" key="16">
    <source>
        <dbReference type="Proteomes" id="UP001595530"/>
    </source>
</evidence>
<keyword evidence="7" id="KW-0479">Metal-binding</keyword>
<dbReference type="PANTHER" id="PTHR30529:SF7">
    <property type="entry name" value="CYTOCHROME B561 BACTERIAL_NI-HYDROGENASE DOMAIN-CONTAINING PROTEIN"/>
    <property type="match status" value="1"/>
</dbReference>
<dbReference type="InterPro" id="IPR016174">
    <property type="entry name" value="Di-haem_cyt_TM"/>
</dbReference>
<keyword evidence="11 13" id="KW-0472">Membrane</keyword>